<evidence type="ECO:0000313" key="5">
    <source>
        <dbReference type="Proteomes" id="UP001589854"/>
    </source>
</evidence>
<keyword evidence="2" id="KW-0732">Signal</keyword>
<sequence length="191" mass="20976">MKVKWLMILSVVFVLSACTLNKQEITEREIYQDAIPVSEKTEEHVIVELKDATDKKVGQVVLFENNTGVTVRLKAENLPPGKRAFHIHETGKCEKPDFKSAGSHYNPYQKEHGFDNPKGPHAGDLPNIEVGADGKVEVELNAPLVTLQEGKENSLKDLDGSAFIIHAGADDYSTDPVGNTGERIVCGVLQK</sequence>
<dbReference type="PROSITE" id="PS51257">
    <property type="entry name" value="PROKAR_LIPOPROTEIN"/>
    <property type="match status" value="1"/>
</dbReference>
<dbReference type="InterPro" id="IPR036423">
    <property type="entry name" value="SOD-like_Cu/Zn_dom_sf"/>
</dbReference>
<dbReference type="Gene3D" id="2.60.40.200">
    <property type="entry name" value="Superoxide dismutase, copper/zinc binding domain"/>
    <property type="match status" value="1"/>
</dbReference>
<comment type="similarity">
    <text evidence="1">Belongs to the Cu-Zn superoxide dismutase family.</text>
</comment>
<dbReference type="RefSeq" id="WP_378939587.1">
    <property type="nucleotide sequence ID" value="NZ_JBHLVO010000051.1"/>
</dbReference>
<keyword evidence="5" id="KW-1185">Reference proteome</keyword>
<gene>
    <name evidence="4" type="ORF">ACFFIX_26665</name>
</gene>
<dbReference type="Pfam" id="PF00080">
    <property type="entry name" value="Sod_Cu"/>
    <property type="match status" value="1"/>
</dbReference>
<dbReference type="PANTHER" id="PTHR10003">
    <property type="entry name" value="SUPEROXIDE DISMUTASE CU-ZN -RELATED"/>
    <property type="match status" value="1"/>
</dbReference>
<feature type="domain" description="Superoxide dismutase copper/zinc binding" evidence="3">
    <location>
        <begin position="58"/>
        <end position="188"/>
    </location>
</feature>
<organism evidence="4 5">
    <name type="scientific">Metabacillus herbersteinensis</name>
    <dbReference type="NCBI Taxonomy" id="283816"/>
    <lineage>
        <taxon>Bacteria</taxon>
        <taxon>Bacillati</taxon>
        <taxon>Bacillota</taxon>
        <taxon>Bacilli</taxon>
        <taxon>Bacillales</taxon>
        <taxon>Bacillaceae</taxon>
        <taxon>Metabacillus</taxon>
    </lineage>
</organism>
<feature type="signal peptide" evidence="2">
    <location>
        <begin position="1"/>
        <end position="17"/>
    </location>
</feature>
<dbReference type="EMBL" id="JBHLVO010000051">
    <property type="protein sequence ID" value="MFC0274893.1"/>
    <property type="molecule type" value="Genomic_DNA"/>
</dbReference>
<dbReference type="CDD" id="cd00305">
    <property type="entry name" value="Cu-Zn_Superoxide_Dismutase"/>
    <property type="match status" value="1"/>
</dbReference>
<dbReference type="SUPFAM" id="SSF49329">
    <property type="entry name" value="Cu,Zn superoxide dismutase-like"/>
    <property type="match status" value="1"/>
</dbReference>
<evidence type="ECO:0000313" key="4">
    <source>
        <dbReference type="EMBL" id="MFC0274893.1"/>
    </source>
</evidence>
<name>A0ABV6GMG6_9BACI</name>
<reference evidence="4 5" key="1">
    <citation type="submission" date="2024-09" db="EMBL/GenBank/DDBJ databases">
        <authorList>
            <person name="Sun Q."/>
            <person name="Mori K."/>
        </authorList>
    </citation>
    <scope>NUCLEOTIDE SEQUENCE [LARGE SCALE GENOMIC DNA]</scope>
    <source>
        <strain evidence="4 5">CCM 7228</strain>
    </source>
</reference>
<feature type="chain" id="PRO_5045376339" evidence="2">
    <location>
        <begin position="18"/>
        <end position="191"/>
    </location>
</feature>
<dbReference type="Proteomes" id="UP001589854">
    <property type="component" value="Unassembled WGS sequence"/>
</dbReference>
<evidence type="ECO:0000256" key="1">
    <source>
        <dbReference type="ARBA" id="ARBA00010457"/>
    </source>
</evidence>
<dbReference type="InterPro" id="IPR024134">
    <property type="entry name" value="SOD_Cu/Zn_/chaperone"/>
</dbReference>
<proteinExistence type="inferred from homology"/>
<accession>A0ABV6GMG6</accession>
<evidence type="ECO:0000259" key="3">
    <source>
        <dbReference type="Pfam" id="PF00080"/>
    </source>
</evidence>
<protein>
    <submittedName>
        <fullName evidence="4">Superoxide dismutase family protein</fullName>
    </submittedName>
</protein>
<comment type="caution">
    <text evidence="4">The sequence shown here is derived from an EMBL/GenBank/DDBJ whole genome shotgun (WGS) entry which is preliminary data.</text>
</comment>
<evidence type="ECO:0000256" key="2">
    <source>
        <dbReference type="SAM" id="SignalP"/>
    </source>
</evidence>
<dbReference type="InterPro" id="IPR001424">
    <property type="entry name" value="SOD_Cu_Zn_dom"/>
</dbReference>